<organism evidence="4 5">
    <name type="scientific">Williamsia marianensis</name>
    <dbReference type="NCBI Taxonomy" id="85044"/>
    <lineage>
        <taxon>Bacteria</taxon>
        <taxon>Bacillati</taxon>
        <taxon>Actinomycetota</taxon>
        <taxon>Actinomycetes</taxon>
        <taxon>Mycobacteriales</taxon>
        <taxon>Nocardiaceae</taxon>
        <taxon>Williamsia</taxon>
    </lineage>
</organism>
<dbReference type="Proteomes" id="UP000274762">
    <property type="component" value="Unassembled WGS sequence"/>
</dbReference>
<dbReference type="Pfam" id="PF00440">
    <property type="entry name" value="TetR_N"/>
    <property type="match status" value="1"/>
</dbReference>
<dbReference type="PRINTS" id="PR00455">
    <property type="entry name" value="HTHTETR"/>
</dbReference>
<name>A0A495K512_WILMA</name>
<evidence type="ECO:0000256" key="2">
    <source>
        <dbReference type="PROSITE-ProRule" id="PRU00335"/>
    </source>
</evidence>
<dbReference type="Pfam" id="PF17926">
    <property type="entry name" value="TetR_C_21"/>
    <property type="match status" value="1"/>
</dbReference>
<gene>
    <name evidence="4" type="ORF">DFJ75_3214</name>
</gene>
<dbReference type="EMBL" id="RBKV01000001">
    <property type="protein sequence ID" value="RKR96366.1"/>
    <property type="molecule type" value="Genomic_DNA"/>
</dbReference>
<dbReference type="SUPFAM" id="SSF46689">
    <property type="entry name" value="Homeodomain-like"/>
    <property type="match status" value="1"/>
</dbReference>
<dbReference type="PANTHER" id="PTHR30328:SF54">
    <property type="entry name" value="HTH-TYPE TRANSCRIPTIONAL REPRESSOR SCO4008"/>
    <property type="match status" value="1"/>
</dbReference>
<dbReference type="PROSITE" id="PS50977">
    <property type="entry name" value="HTH_TETR_2"/>
    <property type="match status" value="1"/>
</dbReference>
<dbReference type="InterPro" id="IPR041467">
    <property type="entry name" value="Sco4008_C"/>
</dbReference>
<evidence type="ECO:0000256" key="1">
    <source>
        <dbReference type="ARBA" id="ARBA00023125"/>
    </source>
</evidence>
<accession>A0A495K512</accession>
<dbReference type="InterPro" id="IPR001647">
    <property type="entry name" value="HTH_TetR"/>
</dbReference>
<protein>
    <submittedName>
        <fullName evidence="4">TetR family transcriptional regulator</fullName>
    </submittedName>
</protein>
<dbReference type="Gene3D" id="1.10.357.10">
    <property type="entry name" value="Tetracycline Repressor, domain 2"/>
    <property type="match status" value="1"/>
</dbReference>
<proteinExistence type="predicted"/>
<dbReference type="InterPro" id="IPR009057">
    <property type="entry name" value="Homeodomain-like_sf"/>
</dbReference>
<dbReference type="OrthoDB" id="4726108at2"/>
<dbReference type="PANTHER" id="PTHR30328">
    <property type="entry name" value="TRANSCRIPTIONAL REPRESSOR"/>
    <property type="match status" value="1"/>
</dbReference>
<reference evidence="4 5" key="1">
    <citation type="submission" date="2018-10" db="EMBL/GenBank/DDBJ databases">
        <title>Sequencing the genomes of 1000 actinobacteria strains.</title>
        <authorList>
            <person name="Klenk H.-P."/>
        </authorList>
    </citation>
    <scope>NUCLEOTIDE SEQUENCE [LARGE SCALE GENOMIC DNA]</scope>
    <source>
        <strain evidence="4 5">DSM 44343</strain>
    </source>
</reference>
<dbReference type="GO" id="GO:0006355">
    <property type="term" value="P:regulation of DNA-templated transcription"/>
    <property type="evidence" value="ECO:0007669"/>
    <property type="project" value="UniProtKB-ARBA"/>
</dbReference>
<dbReference type="AlphaFoldDB" id="A0A495K512"/>
<keyword evidence="1 2" id="KW-0238">DNA-binding</keyword>
<dbReference type="SUPFAM" id="SSF48498">
    <property type="entry name" value="Tetracyclin repressor-like, C-terminal domain"/>
    <property type="match status" value="1"/>
</dbReference>
<evidence type="ECO:0000313" key="5">
    <source>
        <dbReference type="Proteomes" id="UP000274762"/>
    </source>
</evidence>
<dbReference type="InterPro" id="IPR036271">
    <property type="entry name" value="Tet_transcr_reg_TetR-rel_C_sf"/>
</dbReference>
<evidence type="ECO:0000259" key="3">
    <source>
        <dbReference type="PROSITE" id="PS50977"/>
    </source>
</evidence>
<feature type="DNA-binding region" description="H-T-H motif" evidence="2">
    <location>
        <begin position="30"/>
        <end position="49"/>
    </location>
</feature>
<feature type="domain" description="HTH tetR-type" evidence="3">
    <location>
        <begin position="7"/>
        <end position="67"/>
    </location>
</feature>
<dbReference type="RefSeq" id="WP_062800521.1">
    <property type="nucleotide sequence ID" value="NZ_CBCRXS010000008.1"/>
</dbReference>
<dbReference type="InterPro" id="IPR050109">
    <property type="entry name" value="HTH-type_TetR-like_transc_reg"/>
</dbReference>
<sequence>MAPTDVTATKQRILDAARDEFAVHGLAGARIDRIASNASASKERLYAYFGDKVALFHAILDADFDRFLEAVPFDAEDVPAYVVALFDDLVARPQTQRLLLWGQLEGRAPRLRELATSDPRWRIRIDAIRAAQQAGQIEPHWDPEDVLTIIFGLVSSWVTTPGSDGHVDVSPVVVDHRRSIVRESARRIFSPAPN</sequence>
<comment type="caution">
    <text evidence="4">The sequence shown here is derived from an EMBL/GenBank/DDBJ whole genome shotgun (WGS) entry which is preliminary data.</text>
</comment>
<evidence type="ECO:0000313" key="4">
    <source>
        <dbReference type="EMBL" id="RKR96366.1"/>
    </source>
</evidence>
<dbReference type="GO" id="GO:0003677">
    <property type="term" value="F:DNA binding"/>
    <property type="evidence" value="ECO:0007669"/>
    <property type="project" value="UniProtKB-UniRule"/>
</dbReference>